<keyword evidence="10" id="KW-1185">Reference proteome</keyword>
<reference evidence="9" key="1">
    <citation type="journal article" date="2023" name="Int. J. Syst. Evol. Microbiol.">
        <title>Mesoterricola silvestris gen. nov., sp. nov., Mesoterricola sediminis sp. nov., Geothrix oryzae sp. nov., Geothrix edaphica sp. nov., Geothrix rubra sp. nov., and Geothrix limicola sp. nov., six novel members of Acidobacteriota isolated from soils.</title>
        <authorList>
            <person name="Itoh H."/>
            <person name="Sugisawa Y."/>
            <person name="Mise K."/>
            <person name="Xu Z."/>
            <person name="Kuniyasu M."/>
            <person name="Ushijima N."/>
            <person name="Kawano K."/>
            <person name="Kobayashi E."/>
            <person name="Shiratori Y."/>
            <person name="Masuda Y."/>
            <person name="Senoo K."/>
        </authorList>
    </citation>
    <scope>NUCLEOTIDE SEQUENCE</scope>
    <source>
        <strain evidence="9">W786</strain>
    </source>
</reference>
<dbReference type="GO" id="GO:0005886">
    <property type="term" value="C:plasma membrane"/>
    <property type="evidence" value="ECO:0007669"/>
    <property type="project" value="UniProtKB-SubCell"/>
</dbReference>
<keyword evidence="2" id="KW-1003">Cell membrane</keyword>
<dbReference type="PANTHER" id="PTHR30485">
    <property type="entry name" value="NI/FE-HYDROGENASE 1 B-TYPE CYTOCHROME SUBUNIT"/>
    <property type="match status" value="1"/>
</dbReference>
<accession>A0AA48GQ89</accession>
<name>A0AA48GQ89_9BACT</name>
<evidence type="ECO:0000313" key="9">
    <source>
        <dbReference type="EMBL" id="BDU75579.1"/>
    </source>
</evidence>
<dbReference type="Proteomes" id="UP001228113">
    <property type="component" value="Chromosome"/>
</dbReference>
<dbReference type="InterPro" id="IPR051542">
    <property type="entry name" value="Hydrogenase_cytochrome"/>
</dbReference>
<dbReference type="GO" id="GO:0020037">
    <property type="term" value="F:heme binding"/>
    <property type="evidence" value="ECO:0007669"/>
    <property type="project" value="TreeGrafter"/>
</dbReference>
<dbReference type="KEGG" id="msea:METESE_05370"/>
<evidence type="ECO:0000256" key="5">
    <source>
        <dbReference type="ARBA" id="ARBA00023136"/>
    </source>
</evidence>
<evidence type="ECO:0000259" key="8">
    <source>
        <dbReference type="Pfam" id="PF01292"/>
    </source>
</evidence>
<dbReference type="GO" id="GO:0009055">
    <property type="term" value="F:electron transfer activity"/>
    <property type="evidence" value="ECO:0007669"/>
    <property type="project" value="InterPro"/>
</dbReference>
<evidence type="ECO:0000256" key="6">
    <source>
        <dbReference type="SAM" id="MobiDB-lite"/>
    </source>
</evidence>
<dbReference type="PANTHER" id="PTHR30485:SF2">
    <property type="entry name" value="BLL0597 PROTEIN"/>
    <property type="match status" value="1"/>
</dbReference>
<comment type="subcellular location">
    <subcellularLocation>
        <location evidence="1">Cell membrane</location>
        <topology evidence="1">Multi-pass membrane protein</topology>
    </subcellularLocation>
</comment>
<evidence type="ECO:0000256" key="4">
    <source>
        <dbReference type="ARBA" id="ARBA00022989"/>
    </source>
</evidence>
<proteinExistence type="predicted"/>
<evidence type="ECO:0000313" key="10">
    <source>
        <dbReference type="Proteomes" id="UP001228113"/>
    </source>
</evidence>
<dbReference type="InterPro" id="IPR011577">
    <property type="entry name" value="Cyt_b561_bac/Ni-Hgenase"/>
</dbReference>
<evidence type="ECO:0000256" key="2">
    <source>
        <dbReference type="ARBA" id="ARBA00022475"/>
    </source>
</evidence>
<dbReference type="SUPFAM" id="SSF81342">
    <property type="entry name" value="Transmembrane di-heme cytochromes"/>
    <property type="match status" value="1"/>
</dbReference>
<feature type="transmembrane region" description="Helical" evidence="7">
    <location>
        <begin position="49"/>
        <end position="69"/>
    </location>
</feature>
<keyword evidence="5 7" id="KW-0472">Membrane</keyword>
<dbReference type="AlphaFoldDB" id="A0AA48GQ89"/>
<protein>
    <recommendedName>
        <fullName evidence="8">Cytochrome b561 bacterial/Ni-hydrogenase domain-containing protein</fullName>
    </recommendedName>
</protein>
<feature type="region of interest" description="Disordered" evidence="6">
    <location>
        <begin position="235"/>
        <end position="254"/>
    </location>
</feature>
<dbReference type="RefSeq" id="WP_316411031.1">
    <property type="nucleotide sequence ID" value="NZ_AP027081.1"/>
</dbReference>
<keyword evidence="3 7" id="KW-0812">Transmembrane</keyword>
<feature type="transmembrane region" description="Helical" evidence="7">
    <location>
        <begin position="113"/>
        <end position="133"/>
    </location>
</feature>
<evidence type="ECO:0000256" key="1">
    <source>
        <dbReference type="ARBA" id="ARBA00004651"/>
    </source>
</evidence>
<sequence>MPHPTPDAAPLERQLVWDWPTRILHLALAGLFTVAFAWALLAPEHSPAFVVHSALGLVLGAAVLLRLGWGLVGSRPSRFSAFLHSPAALVRYVRDAARGVDRPTAGHNPGAGYAAWAMFLLPLGLVGTGLAMGRGLHAAEEVHGALAYALLGVVGLHLLGLAWHTRRHREAIALSMVHGRRRIPAGTGIAGARPVAGILVALGLGAVAFLVARGLDPARGTLTLPGGAGTWVLKADKGGDGAPAAPGHGDGDDD</sequence>
<keyword evidence="4 7" id="KW-1133">Transmembrane helix</keyword>
<dbReference type="GO" id="GO:0022904">
    <property type="term" value="P:respiratory electron transport chain"/>
    <property type="evidence" value="ECO:0007669"/>
    <property type="project" value="InterPro"/>
</dbReference>
<dbReference type="InterPro" id="IPR016174">
    <property type="entry name" value="Di-haem_cyt_TM"/>
</dbReference>
<evidence type="ECO:0000256" key="7">
    <source>
        <dbReference type="SAM" id="Phobius"/>
    </source>
</evidence>
<feature type="transmembrane region" description="Helical" evidence="7">
    <location>
        <begin position="145"/>
        <end position="163"/>
    </location>
</feature>
<dbReference type="EMBL" id="AP027081">
    <property type="protein sequence ID" value="BDU75579.1"/>
    <property type="molecule type" value="Genomic_DNA"/>
</dbReference>
<gene>
    <name evidence="9" type="ORF">METESE_05370</name>
</gene>
<feature type="transmembrane region" description="Helical" evidence="7">
    <location>
        <begin position="183"/>
        <end position="212"/>
    </location>
</feature>
<dbReference type="Gene3D" id="1.20.950.20">
    <property type="entry name" value="Transmembrane di-heme cytochromes, Chain C"/>
    <property type="match status" value="1"/>
</dbReference>
<dbReference type="Pfam" id="PF01292">
    <property type="entry name" value="Ni_hydr_CYTB"/>
    <property type="match status" value="1"/>
</dbReference>
<evidence type="ECO:0000256" key="3">
    <source>
        <dbReference type="ARBA" id="ARBA00022692"/>
    </source>
</evidence>
<feature type="transmembrane region" description="Helical" evidence="7">
    <location>
        <begin position="23"/>
        <end position="42"/>
    </location>
</feature>
<feature type="domain" description="Cytochrome b561 bacterial/Ni-hydrogenase" evidence="8">
    <location>
        <begin position="16"/>
        <end position="179"/>
    </location>
</feature>
<organism evidence="9 10">
    <name type="scientific">Mesoterricola sediminis</name>
    <dbReference type="NCBI Taxonomy" id="2927980"/>
    <lineage>
        <taxon>Bacteria</taxon>
        <taxon>Pseudomonadati</taxon>
        <taxon>Acidobacteriota</taxon>
        <taxon>Holophagae</taxon>
        <taxon>Holophagales</taxon>
        <taxon>Holophagaceae</taxon>
        <taxon>Mesoterricola</taxon>
    </lineage>
</organism>